<evidence type="ECO:0000313" key="4">
    <source>
        <dbReference type="EMBL" id="SEK99145.1"/>
    </source>
</evidence>
<dbReference type="Pfam" id="PF00583">
    <property type="entry name" value="Acetyltransf_1"/>
    <property type="match status" value="1"/>
</dbReference>
<evidence type="ECO:0000256" key="1">
    <source>
        <dbReference type="ARBA" id="ARBA00022679"/>
    </source>
</evidence>
<dbReference type="AlphaFoldDB" id="A0A1H7LKZ6"/>
<dbReference type="SUPFAM" id="SSF55729">
    <property type="entry name" value="Acyl-CoA N-acyltransferases (Nat)"/>
    <property type="match status" value="1"/>
</dbReference>
<dbReference type="InterPro" id="IPR016181">
    <property type="entry name" value="Acyl_CoA_acyltransferase"/>
</dbReference>
<dbReference type="Proteomes" id="UP000182719">
    <property type="component" value="Unassembled WGS sequence"/>
</dbReference>
<reference evidence="5" key="1">
    <citation type="submission" date="2016-10" db="EMBL/GenBank/DDBJ databases">
        <authorList>
            <person name="Varghese N."/>
            <person name="Submissions S."/>
        </authorList>
    </citation>
    <scope>NUCLEOTIDE SEQUENCE [LARGE SCALE GENOMIC DNA]</scope>
    <source>
        <strain evidence="5">DSM 17044</strain>
    </source>
</reference>
<keyword evidence="1 4" id="KW-0808">Transferase</keyword>
<dbReference type="InterPro" id="IPR050832">
    <property type="entry name" value="Bact_Acetyltransf"/>
</dbReference>
<dbReference type="OrthoDB" id="9803233at2"/>
<sequence length="175" mass="18946">MSQSESLGPVHIREARPEDDAAIGELLVDAYVTQYAKKLPEVVYTDERKRALRDVAPKREVATVLVAEVNGEVVGTVALFPPGAPGSEAWVPHAADLRHLATAVRYHGQGLGKPLLDAAEALARTWGVAAVALHVRRGVAGVARMYQQRGYVRTPEGDLDTPSVYLEAYLLRLQG</sequence>
<keyword evidence="5" id="KW-1185">Reference proteome</keyword>
<dbReference type="RefSeq" id="WP_075005856.1">
    <property type="nucleotide sequence ID" value="NZ_FOAP01000003.1"/>
</dbReference>
<organism evidence="4 5">
    <name type="scientific">Stigmatella aurantiaca</name>
    <dbReference type="NCBI Taxonomy" id="41"/>
    <lineage>
        <taxon>Bacteria</taxon>
        <taxon>Pseudomonadati</taxon>
        <taxon>Myxococcota</taxon>
        <taxon>Myxococcia</taxon>
        <taxon>Myxococcales</taxon>
        <taxon>Cystobacterineae</taxon>
        <taxon>Archangiaceae</taxon>
        <taxon>Stigmatella</taxon>
    </lineage>
</organism>
<feature type="domain" description="N-acetyltransferase" evidence="3">
    <location>
        <begin position="10"/>
        <end position="172"/>
    </location>
</feature>
<evidence type="ECO:0000256" key="2">
    <source>
        <dbReference type="ARBA" id="ARBA00023315"/>
    </source>
</evidence>
<evidence type="ECO:0000259" key="3">
    <source>
        <dbReference type="PROSITE" id="PS51186"/>
    </source>
</evidence>
<evidence type="ECO:0000313" key="5">
    <source>
        <dbReference type="Proteomes" id="UP000182719"/>
    </source>
</evidence>
<dbReference type="InterPro" id="IPR000182">
    <property type="entry name" value="GNAT_dom"/>
</dbReference>
<dbReference type="EMBL" id="FOAP01000003">
    <property type="protein sequence ID" value="SEK99145.1"/>
    <property type="molecule type" value="Genomic_DNA"/>
</dbReference>
<gene>
    <name evidence="4" type="ORF">SAMN05444354_103259</name>
</gene>
<name>A0A1H7LKZ6_STIAU</name>
<dbReference type="PROSITE" id="PS51186">
    <property type="entry name" value="GNAT"/>
    <property type="match status" value="1"/>
</dbReference>
<accession>A0A1H7LKZ6</accession>
<dbReference type="GO" id="GO:0016747">
    <property type="term" value="F:acyltransferase activity, transferring groups other than amino-acyl groups"/>
    <property type="evidence" value="ECO:0007669"/>
    <property type="project" value="InterPro"/>
</dbReference>
<dbReference type="Gene3D" id="3.40.630.30">
    <property type="match status" value="1"/>
</dbReference>
<protein>
    <submittedName>
        <fullName evidence="4">Predicted N-acetyltransferase YhbS</fullName>
    </submittedName>
</protein>
<dbReference type="CDD" id="cd04301">
    <property type="entry name" value="NAT_SF"/>
    <property type="match status" value="1"/>
</dbReference>
<keyword evidence="2" id="KW-0012">Acyltransferase</keyword>
<dbReference type="PANTHER" id="PTHR43877">
    <property type="entry name" value="AMINOALKYLPHOSPHONATE N-ACETYLTRANSFERASE-RELATED-RELATED"/>
    <property type="match status" value="1"/>
</dbReference>
<proteinExistence type="predicted"/>